<dbReference type="Proteomes" id="UP001596328">
    <property type="component" value="Unassembled WGS sequence"/>
</dbReference>
<evidence type="ECO:0000313" key="2">
    <source>
        <dbReference type="EMBL" id="MFC6726400.1"/>
    </source>
</evidence>
<reference evidence="2 3" key="1">
    <citation type="journal article" date="2019" name="Int. J. Syst. Evol. Microbiol.">
        <title>The Global Catalogue of Microorganisms (GCM) 10K type strain sequencing project: providing services to taxonomists for standard genome sequencing and annotation.</title>
        <authorList>
            <consortium name="The Broad Institute Genomics Platform"/>
            <consortium name="The Broad Institute Genome Sequencing Center for Infectious Disease"/>
            <person name="Wu L."/>
            <person name="Ma J."/>
        </authorList>
    </citation>
    <scope>NUCLEOTIDE SEQUENCE [LARGE SCALE GENOMIC DNA]</scope>
    <source>
        <strain evidence="2 3">NBRC 111368</strain>
    </source>
</reference>
<protein>
    <submittedName>
        <fullName evidence="2">DUF6276 family protein</fullName>
    </submittedName>
</protein>
<comment type="caution">
    <text evidence="2">The sequence shown here is derived from an EMBL/GenBank/DDBJ whole genome shotgun (WGS) entry which is preliminary data.</text>
</comment>
<feature type="region of interest" description="Disordered" evidence="1">
    <location>
        <begin position="1"/>
        <end position="22"/>
    </location>
</feature>
<name>A0ABD5S4D7_9EURY</name>
<evidence type="ECO:0000313" key="3">
    <source>
        <dbReference type="Proteomes" id="UP001596328"/>
    </source>
</evidence>
<gene>
    <name evidence="2" type="ORF">ACFQE1_18940</name>
</gene>
<evidence type="ECO:0000256" key="1">
    <source>
        <dbReference type="SAM" id="MobiDB-lite"/>
    </source>
</evidence>
<dbReference type="AlphaFoldDB" id="A0ABD5S4D7"/>
<organism evidence="2 3">
    <name type="scientific">Halobium palmae</name>
    <dbReference type="NCBI Taxonomy" id="1776492"/>
    <lineage>
        <taxon>Archaea</taxon>
        <taxon>Methanobacteriati</taxon>
        <taxon>Methanobacteriota</taxon>
        <taxon>Stenosarchaea group</taxon>
        <taxon>Halobacteria</taxon>
        <taxon>Halobacteriales</taxon>
        <taxon>Haloferacaceae</taxon>
        <taxon>Halobium</taxon>
    </lineage>
</organism>
<sequence length="77" mass="7948">MGRDSGLTGFTLTASSKPRRGVSTDLSLRPYDARYMGCSHCGGDLVAFAVPEDLRGHAPGGGEFAALCSGCLRVEAA</sequence>
<dbReference type="InterPro" id="IPR046243">
    <property type="entry name" value="DUF6276"/>
</dbReference>
<dbReference type="Pfam" id="PF19792">
    <property type="entry name" value="DUF6276"/>
    <property type="match status" value="1"/>
</dbReference>
<keyword evidence="3" id="KW-1185">Reference proteome</keyword>
<proteinExistence type="predicted"/>
<accession>A0ABD5S4D7</accession>
<feature type="non-terminal residue" evidence="2">
    <location>
        <position position="77"/>
    </location>
</feature>
<dbReference type="EMBL" id="JBHSWU010001089">
    <property type="protein sequence ID" value="MFC6726400.1"/>
    <property type="molecule type" value="Genomic_DNA"/>
</dbReference>